<organism evidence="1 2">
    <name type="scientific">Cylindrobasidium torrendii FP15055 ss-10</name>
    <dbReference type="NCBI Taxonomy" id="1314674"/>
    <lineage>
        <taxon>Eukaryota</taxon>
        <taxon>Fungi</taxon>
        <taxon>Dikarya</taxon>
        <taxon>Basidiomycota</taxon>
        <taxon>Agaricomycotina</taxon>
        <taxon>Agaricomycetes</taxon>
        <taxon>Agaricomycetidae</taxon>
        <taxon>Agaricales</taxon>
        <taxon>Marasmiineae</taxon>
        <taxon>Physalacriaceae</taxon>
        <taxon>Cylindrobasidium</taxon>
    </lineage>
</organism>
<proteinExistence type="predicted"/>
<gene>
    <name evidence="1" type="ORF">CYLTODRAFT_421771</name>
</gene>
<name>A0A0D7BF82_9AGAR</name>
<dbReference type="Proteomes" id="UP000054007">
    <property type="component" value="Unassembled WGS sequence"/>
</dbReference>
<protein>
    <submittedName>
        <fullName evidence="1">Uncharacterized protein</fullName>
    </submittedName>
</protein>
<evidence type="ECO:0000313" key="1">
    <source>
        <dbReference type="EMBL" id="KIY68266.1"/>
    </source>
</evidence>
<dbReference type="OrthoDB" id="2116030at2759"/>
<accession>A0A0D7BF82</accession>
<sequence>MHATPATACVARVHSPMIKFVGKRVWSSLTEVPHAHPAGIPLPMNWGPASSLKMIKTPEIPHAHPAGIPLPPDWMAAAVQAKKASERHGLCAFWDEPHRVCSKKLSNESPLYQSVSPRTMPSTPRVHEPLIKFRGKHINWSSSTKEAPRAHYHGTPLPADWHAAPARSWPAATPLPTGPREYSEAPKRFWPKLMSDEDMVLLETGGASVW</sequence>
<dbReference type="AlphaFoldDB" id="A0A0D7BF82"/>
<evidence type="ECO:0000313" key="2">
    <source>
        <dbReference type="Proteomes" id="UP000054007"/>
    </source>
</evidence>
<dbReference type="EMBL" id="KN880506">
    <property type="protein sequence ID" value="KIY68266.1"/>
    <property type="molecule type" value="Genomic_DNA"/>
</dbReference>
<reference evidence="1 2" key="1">
    <citation type="journal article" date="2015" name="Fungal Genet. Biol.">
        <title>Evolution of novel wood decay mechanisms in Agaricales revealed by the genome sequences of Fistulina hepatica and Cylindrobasidium torrendii.</title>
        <authorList>
            <person name="Floudas D."/>
            <person name="Held B.W."/>
            <person name="Riley R."/>
            <person name="Nagy L.G."/>
            <person name="Koehler G."/>
            <person name="Ransdell A.S."/>
            <person name="Younus H."/>
            <person name="Chow J."/>
            <person name="Chiniquy J."/>
            <person name="Lipzen A."/>
            <person name="Tritt A."/>
            <person name="Sun H."/>
            <person name="Haridas S."/>
            <person name="LaButti K."/>
            <person name="Ohm R.A."/>
            <person name="Kues U."/>
            <person name="Blanchette R.A."/>
            <person name="Grigoriev I.V."/>
            <person name="Minto R.E."/>
            <person name="Hibbett D.S."/>
        </authorList>
    </citation>
    <scope>NUCLEOTIDE SEQUENCE [LARGE SCALE GENOMIC DNA]</scope>
    <source>
        <strain evidence="1 2">FP15055 ss-10</strain>
    </source>
</reference>
<keyword evidence="2" id="KW-1185">Reference proteome</keyword>